<dbReference type="eggNOG" id="ENOG502RWWZ">
    <property type="taxonomic scope" value="Eukaryota"/>
</dbReference>
<feature type="compositionally biased region" description="Polar residues" evidence="1">
    <location>
        <begin position="19"/>
        <end position="29"/>
    </location>
</feature>
<feature type="region of interest" description="Disordered" evidence="1">
    <location>
        <begin position="419"/>
        <end position="453"/>
    </location>
</feature>
<feature type="compositionally biased region" description="Polar residues" evidence="1">
    <location>
        <begin position="876"/>
        <end position="886"/>
    </location>
</feature>
<reference evidence="2" key="1">
    <citation type="submission" date="2024-06" db="UniProtKB">
        <authorList>
            <consortium name="Ensembl"/>
        </authorList>
    </citation>
    <scope>IDENTIFICATION</scope>
</reference>
<dbReference type="AlphaFoldDB" id="M3Z4H4"/>
<feature type="compositionally biased region" description="Low complexity" evidence="1">
    <location>
        <begin position="315"/>
        <end position="333"/>
    </location>
</feature>
<evidence type="ECO:0000313" key="2">
    <source>
        <dbReference type="Ensembl" id="ENSMPUP00000018486.1"/>
    </source>
</evidence>
<feature type="compositionally biased region" description="Low complexity" evidence="1">
    <location>
        <begin position="385"/>
        <end position="397"/>
    </location>
</feature>
<feature type="region of interest" description="Disordered" evidence="1">
    <location>
        <begin position="959"/>
        <end position="1004"/>
    </location>
</feature>
<feature type="compositionally biased region" description="Basic residues" evidence="1">
    <location>
        <begin position="36"/>
        <end position="69"/>
    </location>
</feature>
<protein>
    <submittedName>
        <fullName evidence="2">POM121 transmembrane nucleoporin like 2</fullName>
    </submittedName>
</protein>
<gene>
    <name evidence="2" type="primary">POM121L2</name>
</gene>
<dbReference type="GO" id="GO:0006405">
    <property type="term" value="P:RNA export from nucleus"/>
    <property type="evidence" value="ECO:0007669"/>
    <property type="project" value="TreeGrafter"/>
</dbReference>
<dbReference type="EMBL" id="AEYP01095297">
    <property type="status" value="NOT_ANNOTATED_CDS"/>
    <property type="molecule type" value="Genomic_DNA"/>
</dbReference>
<dbReference type="STRING" id="9669.ENSMPUP00000018486"/>
<dbReference type="GO" id="GO:0006606">
    <property type="term" value="P:protein import into nucleus"/>
    <property type="evidence" value="ECO:0007669"/>
    <property type="project" value="TreeGrafter"/>
</dbReference>
<dbReference type="GO" id="GO:0008139">
    <property type="term" value="F:nuclear localization sequence binding"/>
    <property type="evidence" value="ECO:0007669"/>
    <property type="project" value="TreeGrafter"/>
</dbReference>
<feature type="region of interest" description="Disordered" evidence="1">
    <location>
        <begin position="385"/>
        <end position="404"/>
    </location>
</feature>
<sequence>GNRPASAPRMGSYLGRPGSQPSSPAQARTDSTERPRNRRRAQPPRQVHRLPTVHRAHPALRHRRARRQPKRDPASPIAWAVHEAWRRFPMERSQNSIVGPLPSDWWDSYLQRTLWSLRHPRAAGSPVTIKIAPPERKALPTTSPAEDMDSAGSSPSQKPPDPCAKETVLRALGECQKGRVRFDEPLFPEDSHSEIRSPDTRASAFRPLVKHGALTSFVPRPGPLKRSLKPWSSDRSLTERPSCSYLSSLASTHTGGLLGSRRNAIASSYSSARTFSELWKRNVSRMSLQTPEWPVKKAEKGHRSHSPVSLESDGSPEASGSSGLLSSPGDLLAPTPPRHLRDADPGEELALGEKGELQGSNKAGEETTNLTTDSVPETCSALQPSLPLALPSAGPAPTQNPHPQLESLTEMRESPLALPPATGEAVSLKEGGPLSSQGCSGSEPLSGTSSDSRPMSAFILLTAVAPTSPATDATWPLPSSQAEGTAGSPAVLPGLSPLSGMSSPAPHLPASAPPEATASADPTSSPMLGLPPKSEIGVSSYATTSVATTTSSSILTPLPMIAPFAFEQTSPLASPASTHLLHGPVKALSGIMATPPKDRSFVPPLDLAIVNVTGTPGNTYSTPSTSHSFLLGATCAFRASFTPTTSFIFPAHPRTTVPTVHTVTIFSQVLSSAVQISPSKSTASLQGVGCPLSASALVASPQPSLPSSISAPISTLGYPSGAGSGPLFPCSPGATLQQALGATGGQRQGASQPALGPSLSSPFIFGNSAAAFPTPTPAPAQLALSSTAKSPSGGLTALASACPLPAGIWPNFGSTAAGVPSGQASKTGLGVVAQMHQNVACGSVFGSTAPPPFAFGGLVTPMDCGDSGVSGPGPDRSSNPGTFSTAGVPSGTHGAISPFGKGWSQNSPGLTNQRPPFVLGRASISAGKSMFGGPCVAPFAQSTPVPGPVTTSSSFNFGMTSPPAQGCAGRGTFRSPASSFSIGAKSKTPKNRDQGHSRRHAHRK</sequence>
<feature type="compositionally biased region" description="Polar residues" evidence="1">
    <location>
        <begin position="366"/>
        <end position="377"/>
    </location>
</feature>
<name>M3Z4H4_MUSPF</name>
<feature type="region of interest" description="Disordered" evidence="1">
    <location>
        <begin position="469"/>
        <end position="532"/>
    </location>
</feature>
<dbReference type="InParanoid" id="M3Z4H4"/>
<feature type="region of interest" description="Disordered" evidence="1">
    <location>
        <begin position="127"/>
        <end position="164"/>
    </location>
</feature>
<evidence type="ECO:0000256" key="1">
    <source>
        <dbReference type="SAM" id="MobiDB-lite"/>
    </source>
</evidence>
<feature type="compositionally biased region" description="Low complexity" evidence="1">
    <location>
        <begin position="492"/>
        <end position="526"/>
    </location>
</feature>
<dbReference type="PANTHER" id="PTHR23193">
    <property type="entry name" value="NUCLEAR PORE COMPLEX PROTEIN NUP"/>
    <property type="match status" value="1"/>
</dbReference>
<dbReference type="OMA" id="TIWSLRH"/>
<dbReference type="GO" id="GO:0017056">
    <property type="term" value="F:structural constituent of nuclear pore"/>
    <property type="evidence" value="ECO:0007669"/>
    <property type="project" value="TreeGrafter"/>
</dbReference>
<feature type="region of interest" description="Disordered" evidence="1">
    <location>
        <begin position="866"/>
        <end position="886"/>
    </location>
</feature>
<organism evidence="2">
    <name type="scientific">Mustela putorius furo</name>
    <name type="common">European domestic ferret</name>
    <name type="synonym">Mustela furo</name>
    <dbReference type="NCBI Taxonomy" id="9669"/>
    <lineage>
        <taxon>Eukaryota</taxon>
        <taxon>Metazoa</taxon>
        <taxon>Chordata</taxon>
        <taxon>Craniata</taxon>
        <taxon>Vertebrata</taxon>
        <taxon>Euteleostomi</taxon>
        <taxon>Mammalia</taxon>
        <taxon>Eutheria</taxon>
        <taxon>Laurasiatheria</taxon>
        <taxon>Carnivora</taxon>
        <taxon>Caniformia</taxon>
        <taxon>Musteloidea</taxon>
        <taxon>Mustelidae</taxon>
        <taxon>Mustelinae</taxon>
        <taxon>Mustela</taxon>
    </lineage>
</organism>
<feature type="region of interest" description="Disordered" evidence="1">
    <location>
        <begin position="290"/>
        <end position="380"/>
    </location>
</feature>
<dbReference type="Pfam" id="PF15229">
    <property type="entry name" value="POM121"/>
    <property type="match status" value="1"/>
</dbReference>
<feature type="region of interest" description="Disordered" evidence="1">
    <location>
        <begin position="1"/>
        <end position="75"/>
    </location>
</feature>
<dbReference type="GO" id="GO:0005643">
    <property type="term" value="C:nuclear pore"/>
    <property type="evidence" value="ECO:0007669"/>
    <property type="project" value="TreeGrafter"/>
</dbReference>
<dbReference type="PANTHER" id="PTHR23193:SF20">
    <property type="entry name" value="POM121-LIKE PROTEIN 2"/>
    <property type="match status" value="1"/>
</dbReference>
<dbReference type="HOGENOM" id="CLU_011366_0_1_1"/>
<feature type="compositionally biased region" description="Polar residues" evidence="1">
    <location>
        <begin position="434"/>
        <end position="453"/>
    </location>
</feature>
<dbReference type="GeneTree" id="ENSGT00940000153253"/>
<proteinExistence type="predicted"/>
<dbReference type="Ensembl" id="ENSMPUT00000018756.1">
    <property type="protein sequence ID" value="ENSMPUP00000018486.1"/>
    <property type="gene ID" value="ENSMPUG00000018604.1"/>
</dbReference>
<accession>M3Z4H4</accession>
<dbReference type="InterPro" id="IPR026054">
    <property type="entry name" value="Nucleoporin"/>
</dbReference>